<comment type="caution">
    <text evidence="2">The sequence shown here is derived from an EMBL/GenBank/DDBJ whole genome shotgun (WGS) entry which is preliminary data.</text>
</comment>
<organism evidence="2 3">
    <name type="scientific">Acer yangbiense</name>
    <dbReference type="NCBI Taxonomy" id="1000413"/>
    <lineage>
        <taxon>Eukaryota</taxon>
        <taxon>Viridiplantae</taxon>
        <taxon>Streptophyta</taxon>
        <taxon>Embryophyta</taxon>
        <taxon>Tracheophyta</taxon>
        <taxon>Spermatophyta</taxon>
        <taxon>Magnoliopsida</taxon>
        <taxon>eudicotyledons</taxon>
        <taxon>Gunneridae</taxon>
        <taxon>Pentapetalae</taxon>
        <taxon>rosids</taxon>
        <taxon>malvids</taxon>
        <taxon>Sapindales</taxon>
        <taxon>Sapindaceae</taxon>
        <taxon>Hippocastanoideae</taxon>
        <taxon>Acereae</taxon>
        <taxon>Acer</taxon>
    </lineage>
</organism>
<name>A0A5C7HD43_9ROSI</name>
<keyword evidence="3" id="KW-1185">Reference proteome</keyword>
<evidence type="ECO:0000256" key="1">
    <source>
        <dbReference type="SAM" id="Phobius"/>
    </source>
</evidence>
<gene>
    <name evidence="2" type="ORF">EZV62_020093</name>
</gene>
<keyword evidence="1" id="KW-0812">Transmembrane</keyword>
<accession>A0A5C7HD43</accession>
<reference evidence="3" key="1">
    <citation type="journal article" date="2019" name="Gigascience">
        <title>De novo genome assembly of the endangered Acer yangbiense, a plant species with extremely small populations endemic to Yunnan Province, China.</title>
        <authorList>
            <person name="Yang J."/>
            <person name="Wariss H.M."/>
            <person name="Tao L."/>
            <person name="Zhang R."/>
            <person name="Yun Q."/>
            <person name="Hollingsworth P."/>
            <person name="Dao Z."/>
            <person name="Luo G."/>
            <person name="Guo H."/>
            <person name="Ma Y."/>
            <person name="Sun W."/>
        </authorList>
    </citation>
    <scope>NUCLEOTIDE SEQUENCE [LARGE SCALE GENOMIC DNA]</scope>
    <source>
        <strain evidence="3">cv. Malutang</strain>
    </source>
</reference>
<dbReference type="Pfam" id="PF03140">
    <property type="entry name" value="DUF247"/>
    <property type="match status" value="2"/>
</dbReference>
<evidence type="ECO:0000313" key="2">
    <source>
        <dbReference type="EMBL" id="TXG54837.1"/>
    </source>
</evidence>
<dbReference type="PANTHER" id="PTHR31170">
    <property type="entry name" value="BNAC04G53230D PROTEIN"/>
    <property type="match status" value="1"/>
</dbReference>
<dbReference type="PANTHER" id="PTHR31170:SF17">
    <property type="match status" value="1"/>
</dbReference>
<protein>
    <submittedName>
        <fullName evidence="2">Uncharacterized protein</fullName>
    </submittedName>
</protein>
<dbReference type="AlphaFoldDB" id="A0A5C7HD43"/>
<dbReference type="Proteomes" id="UP000323000">
    <property type="component" value="Chromosome 9"/>
</dbReference>
<evidence type="ECO:0000313" key="3">
    <source>
        <dbReference type="Proteomes" id="UP000323000"/>
    </source>
</evidence>
<sequence>MVPNSSHSQVTISIESLASSFESMLSDDLSMSSRVCIFRIPKILHRHNPQAYEPNAFSIGPFRCGDDNLKPTQKIKMKYLQGLLRRSTNSKELLRKLTGAVRAIEQEARQCYAGPIGNPNVEEEFVKILVLDGCFIIELFRKDADEVIKDPDDPIFSMSCLLEFLKHDLILLENQIPWPVLERLFNMTMVPGGKSLIELALDFFSNMFSSHKPTIKPNKFANNEINHILDLLRLSLILPLDRLNRADTGWQPFPCARKIKGSGIKFKKVAPDTILDIRFSNGRLEIPPLLVQETTETIFRNLISLEQCLPDCPPIITSYAKLMDNLIDTPEDVEILCDNDVLDNWLNPGDVTRFFNKLYNDAYVKTFYYHDVCDKVNSYSKRWWPKWRYFYTHNYFATPWAIVSQKPSSGTSSVISYEQCYPNCQPRITSYAKLMDNLIDSTRDMDILCESDVIDNWLNPDDATQFFNRLYNDAYMTMFYYNDLCSRVNDHCNCSWWPRWGTFFMHNYFGTPWAVVSQVVAAIFLILSFLQTFYTIMGT</sequence>
<dbReference type="InterPro" id="IPR004158">
    <property type="entry name" value="DUF247_pln"/>
</dbReference>
<dbReference type="OrthoDB" id="591587at2759"/>
<keyword evidence="1" id="KW-1133">Transmembrane helix</keyword>
<feature type="transmembrane region" description="Helical" evidence="1">
    <location>
        <begin position="513"/>
        <end position="536"/>
    </location>
</feature>
<proteinExistence type="predicted"/>
<dbReference type="EMBL" id="VAHF01000009">
    <property type="protein sequence ID" value="TXG54837.1"/>
    <property type="molecule type" value="Genomic_DNA"/>
</dbReference>
<keyword evidence="1" id="KW-0472">Membrane</keyword>